<evidence type="ECO:0000313" key="2">
    <source>
        <dbReference type="EMBL" id="OGC46919.1"/>
    </source>
</evidence>
<organism evidence="2 3">
    <name type="scientific">candidate division WS6 bacterium RIFOXYC1_FULL_33_10</name>
    <dbReference type="NCBI Taxonomy" id="1802606"/>
    <lineage>
        <taxon>Bacteria</taxon>
        <taxon>Candidatus Dojkabacteria</taxon>
    </lineage>
</organism>
<comment type="caution">
    <text evidence="2">The sequence shown here is derived from an EMBL/GenBank/DDBJ whole genome shotgun (WGS) entry which is preliminary data.</text>
</comment>
<evidence type="ECO:0008006" key="4">
    <source>
        <dbReference type="Google" id="ProtNLM"/>
    </source>
</evidence>
<keyword evidence="1" id="KW-0812">Transmembrane</keyword>
<dbReference type="EMBL" id="MEUP01000019">
    <property type="protein sequence ID" value="OGC46919.1"/>
    <property type="molecule type" value="Genomic_DNA"/>
</dbReference>
<gene>
    <name evidence="2" type="ORF">A3J98_00150</name>
</gene>
<proteinExistence type="predicted"/>
<dbReference type="AlphaFoldDB" id="A0A1F4UPR5"/>
<reference evidence="2 3" key="1">
    <citation type="journal article" date="2016" name="Nat. Commun.">
        <title>Thousands of microbial genomes shed light on interconnected biogeochemical processes in an aquifer system.</title>
        <authorList>
            <person name="Anantharaman K."/>
            <person name="Brown C.T."/>
            <person name="Hug L.A."/>
            <person name="Sharon I."/>
            <person name="Castelle C.J."/>
            <person name="Probst A.J."/>
            <person name="Thomas B.C."/>
            <person name="Singh A."/>
            <person name="Wilkins M.J."/>
            <person name="Karaoz U."/>
            <person name="Brodie E.L."/>
            <person name="Williams K.H."/>
            <person name="Hubbard S.S."/>
            <person name="Banfield J.F."/>
        </authorList>
    </citation>
    <scope>NUCLEOTIDE SEQUENCE [LARGE SCALE GENOMIC DNA]</scope>
</reference>
<sequence length="300" mass="34248">MKFLKILITLTFIYTILGIPLLHAGSSIDPAIRRITLAQGERMYGSVVYKNGENKDIQVSLTPYTYNPKTDEITEDKKNIFLKVDTDTIKVKANSSYNIKYEIFPLSNLPNGSYFNILAITPVTDAENVKINLSISQLIILDIVDPNDQVRGVTTTQYSTQIEVKRRGIPFILPTVLKYSIKNNSNYLLTPQGRIDVFNEKNSYKPTYLYINEEGKDLYPGETLEKEVKVPTWYIQDLFIKRFVRAQVYNGVDNNAQDIEIEINNYIFELLALLIVIVIGTLLSKSVAQDFAKKRNSLKK</sequence>
<feature type="transmembrane region" description="Helical" evidence="1">
    <location>
        <begin position="266"/>
        <end position="288"/>
    </location>
</feature>
<name>A0A1F4UPR5_9BACT</name>
<dbReference type="Proteomes" id="UP000178631">
    <property type="component" value="Unassembled WGS sequence"/>
</dbReference>
<keyword evidence="1" id="KW-0472">Membrane</keyword>
<evidence type="ECO:0000313" key="3">
    <source>
        <dbReference type="Proteomes" id="UP000178631"/>
    </source>
</evidence>
<keyword evidence="1" id="KW-1133">Transmembrane helix</keyword>
<accession>A0A1F4UPR5</accession>
<protein>
    <recommendedName>
        <fullName evidence="4">DUF3324 domain-containing protein</fullName>
    </recommendedName>
</protein>
<evidence type="ECO:0000256" key="1">
    <source>
        <dbReference type="SAM" id="Phobius"/>
    </source>
</evidence>